<dbReference type="EMBL" id="WKQN01000013">
    <property type="protein sequence ID" value="MSC63966.1"/>
    <property type="molecule type" value="Genomic_DNA"/>
</dbReference>
<dbReference type="Pfam" id="PF09481">
    <property type="entry name" value="CRISPR_Cse1"/>
    <property type="match status" value="1"/>
</dbReference>
<dbReference type="NCBIfam" id="TIGR02547">
    <property type="entry name" value="casA_cse1"/>
    <property type="match status" value="1"/>
</dbReference>
<dbReference type="RefSeq" id="WP_154277535.1">
    <property type="nucleotide sequence ID" value="NZ_WKQN01000013.1"/>
</dbReference>
<proteinExistence type="predicted"/>
<evidence type="ECO:0000313" key="1">
    <source>
        <dbReference type="EMBL" id="MSC63966.1"/>
    </source>
</evidence>
<accession>A0A844DRJ2</accession>
<name>A0A844DRJ2_9FIRM</name>
<dbReference type="AlphaFoldDB" id="A0A844DRJ2"/>
<evidence type="ECO:0000313" key="2">
    <source>
        <dbReference type="Proteomes" id="UP000461506"/>
    </source>
</evidence>
<comment type="caution">
    <text evidence="1">The sequence shown here is derived from an EMBL/GenBank/DDBJ whole genome shotgun (WGS) entry which is preliminary data.</text>
</comment>
<reference evidence="1 2" key="1">
    <citation type="journal article" date="2019" name="Nat. Med.">
        <title>A library of human gut bacterial isolates paired with longitudinal multiomics data enables mechanistic microbiome research.</title>
        <authorList>
            <person name="Poyet M."/>
            <person name="Groussin M."/>
            <person name="Gibbons S.M."/>
            <person name="Avila-Pacheco J."/>
            <person name="Jiang X."/>
            <person name="Kearney S.M."/>
            <person name="Perrotta A.R."/>
            <person name="Berdy B."/>
            <person name="Zhao S."/>
            <person name="Lieberman T.D."/>
            <person name="Swanson P.K."/>
            <person name="Smith M."/>
            <person name="Roesemann S."/>
            <person name="Alexander J.E."/>
            <person name="Rich S.A."/>
            <person name="Livny J."/>
            <person name="Vlamakis H."/>
            <person name="Clish C."/>
            <person name="Bullock K."/>
            <person name="Deik A."/>
            <person name="Scott J."/>
            <person name="Pierce K.A."/>
            <person name="Xavier R.J."/>
            <person name="Alm E.J."/>
        </authorList>
    </citation>
    <scope>NUCLEOTIDE SEQUENCE [LARGE SCALE GENOMIC DNA]</scope>
    <source>
        <strain evidence="1 2">BIOML-A1</strain>
    </source>
</reference>
<dbReference type="CDD" id="cd09729">
    <property type="entry name" value="Cse1_I-E"/>
    <property type="match status" value="1"/>
</dbReference>
<protein>
    <submittedName>
        <fullName evidence="1">Type I-E CRISPR-associated protein Cse1/CasA</fullName>
    </submittedName>
</protein>
<dbReference type="InterPro" id="IPR013381">
    <property type="entry name" value="CRISPR-assoc_prot_Cse1"/>
</dbReference>
<dbReference type="Gene3D" id="1.10.132.100">
    <property type="match status" value="1"/>
</dbReference>
<organism evidence="1 2">
    <name type="scientific">Faecalibacterium prausnitzii</name>
    <dbReference type="NCBI Taxonomy" id="853"/>
    <lineage>
        <taxon>Bacteria</taxon>
        <taxon>Bacillati</taxon>
        <taxon>Bacillota</taxon>
        <taxon>Clostridia</taxon>
        <taxon>Eubacteriales</taxon>
        <taxon>Oscillospiraceae</taxon>
        <taxon>Faecalibacterium</taxon>
    </lineage>
</organism>
<dbReference type="Proteomes" id="UP000461506">
    <property type="component" value="Unassembled WGS sequence"/>
</dbReference>
<gene>
    <name evidence="1" type="primary">casA</name>
    <name evidence="1" type="ORF">GKD95_11645</name>
</gene>
<sequence length="547" mass="62418">MKQIEYNLLEERWVRVRGQDYTVQEVSLPDALLHAHEYRDLAGELPTQDAAMLRLLLAVLHTVFSRVDENGTPSPFEETDDALIRWEELYRLGHFPEAPIRAYLEQWRDRFWLFHPERPFWQVPEAKNGTEYTASKLIGELSESSNKLRLFSSYAGEGKEGLTYAQAARWLLSVNGYDDTSAKPKGKGLPSVGAGWLGKLGYIQAQGSNLFETLMLNLTLLKDGVELWGENQPCWELDEPRSAERTEIALPDNPAQLLTLQSRRLLLNREGETVTGFTLLGGDFFARENAFAEQMTVWRDPDAKKSKKTGQVTFVPSRHDPAKQFWREFPAVFCEEGESVRRPGVVRWVEMLQNDPDCPLERKRLIRFAISGMKYGDKDFFVNDSFSDSLTFQAALLGELGRRWTVPIRDEIGRCERAAQSIGRLAWELSLAAGDKNDTTAESARTQFYFTIDQPFRLWLQSIDPETDKLDEKADEWQEKAHKLAAELGRQMVERAGNAAFVGHRVEVKTGGKKDEKKTVLYTAPKAYNSFLYNLRKLYSKKEGGTA</sequence>